<dbReference type="InterPro" id="IPR050166">
    <property type="entry name" value="ABC_transporter_ATP-bind"/>
</dbReference>
<gene>
    <name evidence="5" type="primary">cmpC</name>
    <name evidence="5" type="ORF">ERS852480_00321</name>
</gene>
<dbReference type="InterPro" id="IPR003439">
    <property type="entry name" value="ABC_transporter-like_ATP-bd"/>
</dbReference>
<dbReference type="EMBL" id="CZAB01000002">
    <property type="protein sequence ID" value="CUO03690.1"/>
    <property type="molecule type" value="Genomic_DNA"/>
</dbReference>
<evidence type="ECO:0000256" key="1">
    <source>
        <dbReference type="ARBA" id="ARBA00022448"/>
    </source>
</evidence>
<evidence type="ECO:0000259" key="4">
    <source>
        <dbReference type="PROSITE" id="PS50893"/>
    </source>
</evidence>
<name>A0A174BVL2_9FIRM</name>
<dbReference type="PROSITE" id="PS00211">
    <property type="entry name" value="ABC_TRANSPORTER_1"/>
    <property type="match status" value="1"/>
</dbReference>
<keyword evidence="5" id="KW-0378">Hydrolase</keyword>
<dbReference type="Proteomes" id="UP000095512">
    <property type="component" value="Unassembled WGS sequence"/>
</dbReference>
<keyword evidence="3" id="KW-0067">ATP-binding</keyword>
<dbReference type="GO" id="GO:0005524">
    <property type="term" value="F:ATP binding"/>
    <property type="evidence" value="ECO:0007669"/>
    <property type="project" value="UniProtKB-KW"/>
</dbReference>
<dbReference type="AlphaFoldDB" id="A0A174BVL2"/>
<evidence type="ECO:0000256" key="3">
    <source>
        <dbReference type="ARBA" id="ARBA00022840"/>
    </source>
</evidence>
<reference evidence="5 6" key="1">
    <citation type="submission" date="2015-09" db="EMBL/GenBank/DDBJ databases">
        <authorList>
            <consortium name="Pathogen Informatics"/>
        </authorList>
    </citation>
    <scope>NUCLEOTIDE SEQUENCE [LARGE SCALE GENOMIC DNA]</scope>
    <source>
        <strain evidence="5 6">2789STDY5834865</strain>
    </source>
</reference>
<protein>
    <submittedName>
        <fullName evidence="5">ABC transporter</fullName>
        <ecNumber evidence="5">3.6.3.-</ecNumber>
    </submittedName>
</protein>
<organism evidence="5 6">
    <name type="scientific">Enterocloster clostridioformis</name>
    <dbReference type="NCBI Taxonomy" id="1531"/>
    <lineage>
        <taxon>Bacteria</taxon>
        <taxon>Bacillati</taxon>
        <taxon>Bacillota</taxon>
        <taxon>Clostridia</taxon>
        <taxon>Lachnospirales</taxon>
        <taxon>Lachnospiraceae</taxon>
        <taxon>Enterocloster</taxon>
    </lineage>
</organism>
<dbReference type="GO" id="GO:0016887">
    <property type="term" value="F:ATP hydrolysis activity"/>
    <property type="evidence" value="ECO:0007669"/>
    <property type="project" value="InterPro"/>
</dbReference>
<dbReference type="PROSITE" id="PS50893">
    <property type="entry name" value="ABC_TRANSPORTER_2"/>
    <property type="match status" value="1"/>
</dbReference>
<dbReference type="RefSeq" id="WP_057571142.1">
    <property type="nucleotide sequence ID" value="NZ_CATYWZ010000012.1"/>
</dbReference>
<evidence type="ECO:0000313" key="5">
    <source>
        <dbReference type="EMBL" id="CUO03690.1"/>
    </source>
</evidence>
<sequence>MEQLKVEGISKSFDGEQVLEDISITLNKGELVSLLGISGGGKTTLFNIIAGLSRPDTGHVLLDGEDVTGCPGRVSYMLQKDLLLPYRTIEDNVALPLIVKGMKKREARELASPYFRQFGLEGTQKKYPAQLSGGMRQRAALLRTYLFSGSVALLDEPFSALDMMTKKSVHDWYLKVMDEIHLSTLFITHDIDEAILLSDRIYLLTGRPGRITEELIIEETKPRDRDFGFTAEFLEYKRHILKHLERTVWMRLTGTGKEYYN</sequence>
<dbReference type="PANTHER" id="PTHR42788:SF2">
    <property type="entry name" value="ABC TRANSPORTER ATP-BINDING PROTEIN"/>
    <property type="match status" value="1"/>
</dbReference>
<dbReference type="Gene3D" id="3.40.50.300">
    <property type="entry name" value="P-loop containing nucleotide triphosphate hydrolases"/>
    <property type="match status" value="1"/>
</dbReference>
<dbReference type="SMART" id="SM00382">
    <property type="entry name" value="AAA"/>
    <property type="match status" value="1"/>
</dbReference>
<keyword evidence="1" id="KW-0813">Transport</keyword>
<dbReference type="InterPro" id="IPR027417">
    <property type="entry name" value="P-loop_NTPase"/>
</dbReference>
<evidence type="ECO:0000256" key="2">
    <source>
        <dbReference type="ARBA" id="ARBA00022741"/>
    </source>
</evidence>
<dbReference type="SUPFAM" id="SSF52540">
    <property type="entry name" value="P-loop containing nucleoside triphosphate hydrolases"/>
    <property type="match status" value="1"/>
</dbReference>
<proteinExistence type="predicted"/>
<dbReference type="InterPro" id="IPR003593">
    <property type="entry name" value="AAA+_ATPase"/>
</dbReference>
<dbReference type="InterPro" id="IPR017871">
    <property type="entry name" value="ABC_transporter-like_CS"/>
</dbReference>
<dbReference type="EC" id="3.6.3.-" evidence="5"/>
<feature type="domain" description="ABC transporter" evidence="4">
    <location>
        <begin position="4"/>
        <end position="233"/>
    </location>
</feature>
<accession>A0A174BVL2</accession>
<evidence type="ECO:0000313" key="6">
    <source>
        <dbReference type="Proteomes" id="UP000095512"/>
    </source>
</evidence>
<keyword evidence="2" id="KW-0547">Nucleotide-binding</keyword>
<dbReference type="CDD" id="cd03293">
    <property type="entry name" value="ABC_NrtD_SsuB_transporters"/>
    <property type="match status" value="1"/>
</dbReference>
<dbReference type="PANTHER" id="PTHR42788">
    <property type="entry name" value="TAURINE IMPORT ATP-BINDING PROTEIN-RELATED"/>
    <property type="match status" value="1"/>
</dbReference>
<dbReference type="Pfam" id="PF00005">
    <property type="entry name" value="ABC_tran"/>
    <property type="match status" value="1"/>
</dbReference>